<evidence type="ECO:0000313" key="1">
    <source>
        <dbReference type="EMBL" id="MVB10632.1"/>
    </source>
</evidence>
<dbReference type="KEGG" id="cfem:HCR03_05220"/>
<reference evidence="1 3" key="1">
    <citation type="submission" date="2019-09" db="EMBL/GenBank/DDBJ databases">
        <title>Genome sequence of Clostridium sp. EA1.</title>
        <authorList>
            <person name="Poehlein A."/>
            <person name="Bengelsdorf F.R."/>
            <person name="Daniel R."/>
        </authorList>
    </citation>
    <scope>NUCLEOTIDE SEQUENCE [LARGE SCALE GENOMIC DNA]</scope>
    <source>
        <strain evidence="1 3">EA1</strain>
    </source>
</reference>
<dbReference type="AlphaFoldDB" id="A0A6N8HXZ8"/>
<keyword evidence="2" id="KW-0238">DNA-binding</keyword>
<accession>A0A6N8HXZ8</accession>
<sequence length="131" mass="15281">MREKNRTGKNDVPARRELVDYCLRFPGAYEDYPFDEDPSSPDAWTVMRHRENRKSFALIFERGGFLNINLKCGPAEADFLRGVYRSVSPAYHMNKEHWIGVRLDGGVPEAELFAWVERSFRLTLAQKKRKS</sequence>
<accession>A0A7G8TDG5</accession>
<dbReference type="EMBL" id="VWXL01000046">
    <property type="protein sequence ID" value="MVB10632.1"/>
    <property type="molecule type" value="Genomic_DNA"/>
</dbReference>
<dbReference type="EMBL" id="CP060286">
    <property type="protein sequence ID" value="QNK41656.1"/>
    <property type="molecule type" value="Genomic_DNA"/>
</dbReference>
<dbReference type="InterPro" id="IPR007351">
    <property type="entry name" value="YjbR"/>
</dbReference>
<proteinExistence type="predicted"/>
<evidence type="ECO:0000313" key="4">
    <source>
        <dbReference type="Proteomes" id="UP000515909"/>
    </source>
</evidence>
<dbReference type="OrthoDB" id="9789813at2"/>
<protein>
    <submittedName>
        <fullName evidence="2">MmcQ/YjbR family DNA-binding protein</fullName>
    </submittedName>
</protein>
<reference evidence="2 4" key="2">
    <citation type="submission" date="2020-08" db="EMBL/GenBank/DDBJ databases">
        <title>The isolate Caproiciproducens sp. 7D4C2 produces n-caproate at mildly acidic conditions from hexoses: genome and rBOX comparison with related strains and chain-elongating bacteria.</title>
        <authorList>
            <person name="Esquivel-Elizondo S."/>
            <person name="Bagci C."/>
            <person name="Temovska M."/>
            <person name="Jeon B.S."/>
            <person name="Bessarab I."/>
            <person name="Williams R.B.H."/>
            <person name="Huson D.H."/>
            <person name="Angenent L.T."/>
        </authorList>
    </citation>
    <scope>NUCLEOTIDE SEQUENCE [LARGE SCALE GENOMIC DNA]</scope>
    <source>
        <strain evidence="2 4">7D4C2</strain>
    </source>
</reference>
<dbReference type="Proteomes" id="UP000515909">
    <property type="component" value="Chromosome"/>
</dbReference>
<dbReference type="InterPro" id="IPR038056">
    <property type="entry name" value="YjbR-like_sf"/>
</dbReference>
<dbReference type="RefSeq" id="WP_066647902.1">
    <property type="nucleotide sequence ID" value="NZ_CP060286.1"/>
</dbReference>
<dbReference type="PANTHER" id="PTHR35145:SF1">
    <property type="entry name" value="CYTOPLASMIC PROTEIN"/>
    <property type="match status" value="1"/>
</dbReference>
<name>A0A6N8HXZ8_9FIRM</name>
<gene>
    <name evidence="1" type="primary">yjbR_1</name>
    <name evidence="1" type="ORF">CAFE_13280</name>
    <name evidence="2" type="ORF">HCR03_05220</name>
</gene>
<evidence type="ECO:0000313" key="3">
    <source>
        <dbReference type="Proteomes" id="UP000469440"/>
    </source>
</evidence>
<dbReference type="GO" id="GO:0003677">
    <property type="term" value="F:DNA binding"/>
    <property type="evidence" value="ECO:0007669"/>
    <property type="project" value="UniProtKB-KW"/>
</dbReference>
<dbReference type="PANTHER" id="PTHR35145">
    <property type="entry name" value="CYTOPLASMIC PROTEIN-RELATED"/>
    <property type="match status" value="1"/>
</dbReference>
<keyword evidence="3" id="KW-1185">Reference proteome</keyword>
<evidence type="ECO:0000313" key="2">
    <source>
        <dbReference type="EMBL" id="QNK41656.1"/>
    </source>
</evidence>
<dbReference type="Gene3D" id="3.90.1150.30">
    <property type="match status" value="1"/>
</dbReference>
<dbReference type="Proteomes" id="UP000469440">
    <property type="component" value="Unassembled WGS sequence"/>
</dbReference>
<organism evidence="1 3">
    <name type="scientific">Caproicibacter fermentans</name>
    <dbReference type="NCBI Taxonomy" id="2576756"/>
    <lineage>
        <taxon>Bacteria</taxon>
        <taxon>Bacillati</taxon>
        <taxon>Bacillota</taxon>
        <taxon>Clostridia</taxon>
        <taxon>Eubacteriales</taxon>
        <taxon>Acutalibacteraceae</taxon>
        <taxon>Caproicibacter</taxon>
    </lineage>
</organism>
<dbReference type="SUPFAM" id="SSF142906">
    <property type="entry name" value="YjbR-like"/>
    <property type="match status" value="1"/>
</dbReference>
<dbReference type="Pfam" id="PF04237">
    <property type="entry name" value="YjbR"/>
    <property type="match status" value="1"/>
</dbReference>
<dbReference type="InterPro" id="IPR058532">
    <property type="entry name" value="YjbR/MT2646/Rv2570-like"/>
</dbReference>